<gene>
    <name evidence="2" type="ORF">PVAND_013986</name>
</gene>
<dbReference type="Proteomes" id="UP001107558">
    <property type="component" value="Chromosome 1"/>
</dbReference>
<evidence type="ECO:0000313" key="2">
    <source>
        <dbReference type="EMBL" id="KAG5684773.1"/>
    </source>
</evidence>
<dbReference type="InterPro" id="IPR036047">
    <property type="entry name" value="F-box-like_dom_sf"/>
</dbReference>
<dbReference type="Gene3D" id="1.20.1280.50">
    <property type="match status" value="1"/>
</dbReference>
<name>A0A9J6CRW2_POLVA</name>
<sequence length="361" mass="42262">MAKPFNLPSELCEIIFKYINSCDLLNCCLVSRSWKMFIESTFSKQLLLTIRGDKIDLNDVFNSERHYQRFKLCQLSENRLLEILKFFSTSIMELEIEDCRIDRECDMNFDCLRELTLTDCSTTVIRLFTKANTCVNLKTLNIFQPHGRCPFRNDILTFFKSNRSLEEINLNLNESCNIFSKDISKDLKMNLKSVFLSFKSDCELQTTTLVNIENFFRSQGETIQTISLINSANLPLLHRIWNSLKVVKRLYFFSSDPFFDYDTSTLELLENNSNLLELELHALGPFTLELKDLTPFILSSNNLKALGVWTLRKDLIEFVAYNHSKLKFISCATMERDCENYYNDLKSKFGINDKLHLHQYL</sequence>
<comment type="caution">
    <text evidence="2">The sequence shown here is derived from an EMBL/GenBank/DDBJ whole genome shotgun (WGS) entry which is preliminary data.</text>
</comment>
<proteinExistence type="predicted"/>
<dbReference type="AlphaFoldDB" id="A0A9J6CRW2"/>
<dbReference type="Pfam" id="PF12937">
    <property type="entry name" value="F-box-like"/>
    <property type="match status" value="1"/>
</dbReference>
<dbReference type="EMBL" id="JADBJN010000001">
    <property type="protein sequence ID" value="KAG5684773.1"/>
    <property type="molecule type" value="Genomic_DNA"/>
</dbReference>
<dbReference type="SMART" id="SM00256">
    <property type="entry name" value="FBOX"/>
    <property type="match status" value="1"/>
</dbReference>
<dbReference type="SUPFAM" id="SSF52047">
    <property type="entry name" value="RNI-like"/>
    <property type="match status" value="1"/>
</dbReference>
<dbReference type="PROSITE" id="PS50181">
    <property type="entry name" value="FBOX"/>
    <property type="match status" value="1"/>
</dbReference>
<feature type="domain" description="F-box" evidence="1">
    <location>
        <begin position="1"/>
        <end position="50"/>
    </location>
</feature>
<dbReference type="SUPFAM" id="SSF81383">
    <property type="entry name" value="F-box domain"/>
    <property type="match status" value="1"/>
</dbReference>
<dbReference type="InterPro" id="IPR001810">
    <property type="entry name" value="F-box_dom"/>
</dbReference>
<dbReference type="OrthoDB" id="10447809at2759"/>
<protein>
    <recommendedName>
        <fullName evidence="1">F-box domain-containing protein</fullName>
    </recommendedName>
</protein>
<evidence type="ECO:0000259" key="1">
    <source>
        <dbReference type="PROSITE" id="PS50181"/>
    </source>
</evidence>
<evidence type="ECO:0000313" key="3">
    <source>
        <dbReference type="Proteomes" id="UP001107558"/>
    </source>
</evidence>
<accession>A0A9J6CRW2</accession>
<keyword evidence="3" id="KW-1185">Reference proteome</keyword>
<reference evidence="2" key="1">
    <citation type="submission" date="2021-03" db="EMBL/GenBank/DDBJ databases">
        <title>Chromosome level genome of the anhydrobiotic midge Polypedilum vanderplanki.</title>
        <authorList>
            <person name="Yoshida Y."/>
            <person name="Kikawada T."/>
            <person name="Gusev O."/>
        </authorList>
    </citation>
    <scope>NUCLEOTIDE SEQUENCE</scope>
    <source>
        <strain evidence="2">NIAS01</strain>
        <tissue evidence="2">Whole body or cell culture</tissue>
    </source>
</reference>
<organism evidence="2 3">
    <name type="scientific">Polypedilum vanderplanki</name>
    <name type="common">Sleeping chironomid midge</name>
    <dbReference type="NCBI Taxonomy" id="319348"/>
    <lineage>
        <taxon>Eukaryota</taxon>
        <taxon>Metazoa</taxon>
        <taxon>Ecdysozoa</taxon>
        <taxon>Arthropoda</taxon>
        <taxon>Hexapoda</taxon>
        <taxon>Insecta</taxon>
        <taxon>Pterygota</taxon>
        <taxon>Neoptera</taxon>
        <taxon>Endopterygota</taxon>
        <taxon>Diptera</taxon>
        <taxon>Nematocera</taxon>
        <taxon>Chironomoidea</taxon>
        <taxon>Chironomidae</taxon>
        <taxon>Chironominae</taxon>
        <taxon>Polypedilum</taxon>
        <taxon>Polypedilum</taxon>
    </lineage>
</organism>